<name>A0ACB5RCQ5_9CLOT</name>
<dbReference type="EMBL" id="BROD01000001">
    <property type="protein sequence ID" value="GKX67043.1"/>
    <property type="molecule type" value="Genomic_DNA"/>
</dbReference>
<evidence type="ECO:0000313" key="2">
    <source>
        <dbReference type="Proteomes" id="UP001058074"/>
    </source>
</evidence>
<keyword evidence="2" id="KW-1185">Reference proteome</keyword>
<protein>
    <submittedName>
        <fullName evidence="1">Uncharacterized protein</fullName>
    </submittedName>
</protein>
<comment type="caution">
    <text evidence="1">The sequence shown here is derived from an EMBL/GenBank/DDBJ whole genome shotgun (WGS) entry which is preliminary data.</text>
</comment>
<dbReference type="Proteomes" id="UP001058074">
    <property type="component" value="Unassembled WGS sequence"/>
</dbReference>
<evidence type="ECO:0000313" key="1">
    <source>
        <dbReference type="EMBL" id="GKX67043.1"/>
    </source>
</evidence>
<sequence>MKRKLFRSWKNKYFNLFIIVLGYVLCITIMSLVINSYILNKRNSENDQQGKKENFSYVLVRSNPSKNFQGNIIDVITEFSKYGKVDVLKLRNSILSFGKKQVEAQIIPTEYRKDTDFIPMITLGRYISIDESVRGDKVAVIGKSLAKSLGVGINGKINFYGEEYKIIGILGPEFKESVWDKVFTTSVKGLPKSYLSILNDSCTEQSDKNKILNLNLTFRVKNSERQKVFDEISNSMNKYGVQIIESFGDMMDGGLGNAVFGITVITIPIIIAALFNVLNISFFWIMDRKKEITIKKVMGATNEYIIKRIRIELILISLISAGTSFIIQNILYRHFEQFIENTGLSFKLSVGTFIACTIIAVMLGYLSTIIPTRKIVSMEAAEALRYE</sequence>
<organism evidence="1 2">
    <name type="scientific">Inconstantimicrobium mannanitabidum</name>
    <dbReference type="NCBI Taxonomy" id="1604901"/>
    <lineage>
        <taxon>Bacteria</taxon>
        <taxon>Bacillati</taxon>
        <taxon>Bacillota</taxon>
        <taxon>Clostridia</taxon>
        <taxon>Eubacteriales</taxon>
        <taxon>Clostridiaceae</taxon>
        <taxon>Inconstantimicrobium</taxon>
    </lineage>
</organism>
<accession>A0ACB5RCQ5</accession>
<reference evidence="1" key="1">
    <citation type="journal article" date="2025" name="Int. J. Syst. Evol. Microbiol.">
        <title>Inconstantimicrobium mannanitabidum sp. nov., a novel member of the family Clostridiaceae isolated from anoxic soil under the treatment of reductive soil disinfestation.</title>
        <authorList>
            <person name="Ueki A."/>
            <person name="Tonouchi A."/>
            <person name="Honma S."/>
            <person name="Kaku N."/>
            <person name="Ueki K."/>
        </authorList>
    </citation>
    <scope>NUCLEOTIDE SEQUENCE</scope>
    <source>
        <strain evidence="1">TW13</strain>
    </source>
</reference>
<proteinExistence type="predicted"/>
<gene>
    <name evidence="1" type="ORF">rsdtw13_23010</name>
</gene>